<dbReference type="Proteomes" id="UP000478208">
    <property type="component" value="Unassembled WGS sequence"/>
</dbReference>
<dbReference type="SMART" id="SM00028">
    <property type="entry name" value="TPR"/>
    <property type="match status" value="1"/>
</dbReference>
<dbReference type="InterPro" id="IPR001789">
    <property type="entry name" value="Sig_transdc_resp-reg_receiver"/>
</dbReference>
<dbReference type="PANTHER" id="PTHR43047">
    <property type="entry name" value="TWO-COMPONENT HISTIDINE PROTEIN KINASE"/>
    <property type="match status" value="1"/>
</dbReference>
<dbReference type="Pfam" id="PF00072">
    <property type="entry name" value="Response_reg"/>
    <property type="match status" value="1"/>
</dbReference>
<dbReference type="EC" id="2.7.13.3" evidence="2"/>
<organism evidence="11 12">
    <name type="scientific">Winogradskyella endarachnes</name>
    <dbReference type="NCBI Taxonomy" id="2681965"/>
    <lineage>
        <taxon>Bacteria</taxon>
        <taxon>Pseudomonadati</taxon>
        <taxon>Bacteroidota</taxon>
        <taxon>Flavobacteriia</taxon>
        <taxon>Flavobacteriales</taxon>
        <taxon>Flavobacteriaceae</taxon>
        <taxon>Winogradskyella</taxon>
    </lineage>
</organism>
<evidence type="ECO:0000313" key="12">
    <source>
        <dbReference type="Proteomes" id="UP000478208"/>
    </source>
</evidence>
<dbReference type="Pfam" id="PF02518">
    <property type="entry name" value="HATPase_c"/>
    <property type="match status" value="1"/>
</dbReference>
<sequence>MRFPKSTIKLSFFLIIFSHLLVTAQDELLIVTESSQSCSFDTQKLNRLVKNDSLYKATILINEAISYSEKYNLKSTLAKAYYNLGKVLTKMSNYKNAEDYHLKAYNIYNSSNDSMGKNLVLSGLVNTYLSSKNDKKFDSIYPIAQQLSKSLNSELYFVNLQFKIKKHYYNKHNKELLQLSEFAINTIENTDFNNLEFSDNYDKSELKNKLLYSYRFNNAIASIKASNLLPESFRLLFTIDEEKLQLAFEDDFDEFRKLGTFNYYKYLYYTEAVKDLDSANKYLLKADSYKYTALADFENRNARNGELIYKIINTQQKLNLTNELRKNDAKSSKVFLAIAILASVLLLLTLVVFYFYIKAKRNSQAINLALKASNRKLVANDKDRQEFFSILSHELRTPVYGITGLATLVNQETDKEKQQTYLESLISSSNYLTILIDNILQANRLRFEQRNLRLKPEKLENIINYVTSIIKISAKDKGLKFITKIHYYQTNELLLIDKVAFSQILINLVYNAVRYTKEGEINLNIIEKARNENNVTLRFEVNDTGIGIKEEHKDIVFNAFENKAFLHKNSSGSGLGLHIVKTLLKSHKSDIDFVSEPGKGSSFFFEITFEIAASLKLKKPVTINSSINNTHVLIVDDNKINLLITKKNIEKINGYTCETTTSGKLAISMVKSRAFDLVLMDINMPDMDGYDVTKHIRLFNSTIPILALTALNSNEVATKAQAVGINQIITKPYIFDDFKAIVLLYTTEEETEYKHQIALETI</sequence>
<dbReference type="PROSITE" id="PS50005">
    <property type="entry name" value="TPR"/>
    <property type="match status" value="1"/>
</dbReference>
<dbReference type="GO" id="GO:0000155">
    <property type="term" value="F:phosphorelay sensor kinase activity"/>
    <property type="evidence" value="ECO:0007669"/>
    <property type="project" value="InterPro"/>
</dbReference>
<keyword evidence="4" id="KW-0808">Transferase</keyword>
<dbReference type="PROSITE" id="PS50110">
    <property type="entry name" value="RESPONSE_REGULATORY"/>
    <property type="match status" value="1"/>
</dbReference>
<reference evidence="11 12" key="1">
    <citation type="submission" date="2019-12" db="EMBL/GenBank/DDBJ databases">
        <authorList>
            <person name="Li J."/>
        </authorList>
    </citation>
    <scope>NUCLEOTIDE SEQUENCE [LARGE SCALE GENOMIC DNA]</scope>
    <source>
        <strain evidence="11 12">HL2-2</strain>
    </source>
</reference>
<dbReference type="SMART" id="SM00388">
    <property type="entry name" value="HisKA"/>
    <property type="match status" value="1"/>
</dbReference>
<evidence type="ECO:0000256" key="8">
    <source>
        <dbReference type="SAM" id="Phobius"/>
    </source>
</evidence>
<dbReference type="Pfam" id="PF00512">
    <property type="entry name" value="HisKA"/>
    <property type="match status" value="1"/>
</dbReference>
<dbReference type="CDD" id="cd17546">
    <property type="entry name" value="REC_hyHK_CKI1_RcsC-like"/>
    <property type="match status" value="1"/>
</dbReference>
<dbReference type="Gene3D" id="1.10.287.130">
    <property type="match status" value="1"/>
</dbReference>
<dbReference type="InterPro" id="IPR036890">
    <property type="entry name" value="HATPase_C_sf"/>
</dbReference>
<dbReference type="PRINTS" id="PR00344">
    <property type="entry name" value="BCTRLSENSOR"/>
</dbReference>
<dbReference type="SUPFAM" id="SSF55874">
    <property type="entry name" value="ATPase domain of HSP90 chaperone/DNA topoisomerase II/histidine kinase"/>
    <property type="match status" value="1"/>
</dbReference>
<dbReference type="SMART" id="SM00448">
    <property type="entry name" value="REC"/>
    <property type="match status" value="1"/>
</dbReference>
<evidence type="ECO:0000256" key="6">
    <source>
        <dbReference type="PROSITE-ProRule" id="PRU00169"/>
    </source>
</evidence>
<feature type="modified residue" description="4-aspartylphosphate" evidence="6">
    <location>
        <position position="681"/>
    </location>
</feature>
<dbReference type="AlphaFoldDB" id="A0A6L6UDB1"/>
<keyword evidence="8" id="KW-0812">Transmembrane</keyword>
<evidence type="ECO:0000256" key="2">
    <source>
        <dbReference type="ARBA" id="ARBA00012438"/>
    </source>
</evidence>
<evidence type="ECO:0000259" key="10">
    <source>
        <dbReference type="PROSITE" id="PS50110"/>
    </source>
</evidence>
<protein>
    <recommendedName>
        <fullName evidence="2">histidine kinase</fullName>
        <ecNumber evidence="2">2.7.13.3</ecNumber>
    </recommendedName>
</protein>
<dbReference type="Gene3D" id="3.30.565.10">
    <property type="entry name" value="Histidine kinase-like ATPase, C-terminal domain"/>
    <property type="match status" value="1"/>
</dbReference>
<name>A0A6L6UDB1_9FLAO</name>
<accession>A0A6L6UDB1</accession>
<evidence type="ECO:0000256" key="1">
    <source>
        <dbReference type="ARBA" id="ARBA00000085"/>
    </source>
</evidence>
<feature type="repeat" description="TPR" evidence="7">
    <location>
        <begin position="78"/>
        <end position="111"/>
    </location>
</feature>
<evidence type="ECO:0000256" key="4">
    <source>
        <dbReference type="ARBA" id="ARBA00022679"/>
    </source>
</evidence>
<dbReference type="SUPFAM" id="SSF52172">
    <property type="entry name" value="CheY-like"/>
    <property type="match status" value="1"/>
</dbReference>
<keyword evidence="8" id="KW-0472">Membrane</keyword>
<keyword evidence="12" id="KW-1185">Reference proteome</keyword>
<comment type="catalytic activity">
    <reaction evidence="1">
        <text>ATP + protein L-histidine = ADP + protein N-phospho-L-histidine.</text>
        <dbReference type="EC" id="2.7.13.3"/>
    </reaction>
</comment>
<dbReference type="InterPro" id="IPR011990">
    <property type="entry name" value="TPR-like_helical_dom_sf"/>
</dbReference>
<keyword evidence="5" id="KW-0418">Kinase</keyword>
<dbReference type="InterPro" id="IPR004358">
    <property type="entry name" value="Sig_transdc_His_kin-like_C"/>
</dbReference>
<feature type="domain" description="Histidine kinase" evidence="9">
    <location>
        <begin position="390"/>
        <end position="611"/>
    </location>
</feature>
<evidence type="ECO:0000256" key="5">
    <source>
        <dbReference type="ARBA" id="ARBA00022777"/>
    </source>
</evidence>
<dbReference type="InterPro" id="IPR011006">
    <property type="entry name" value="CheY-like_superfamily"/>
</dbReference>
<dbReference type="CDD" id="cd00082">
    <property type="entry name" value="HisKA"/>
    <property type="match status" value="1"/>
</dbReference>
<dbReference type="InterPro" id="IPR005467">
    <property type="entry name" value="His_kinase_dom"/>
</dbReference>
<dbReference type="RefSeq" id="WP_157363637.1">
    <property type="nucleotide sequence ID" value="NZ_WOWS01000003.1"/>
</dbReference>
<dbReference type="InterPro" id="IPR003594">
    <property type="entry name" value="HATPase_dom"/>
</dbReference>
<evidence type="ECO:0000259" key="9">
    <source>
        <dbReference type="PROSITE" id="PS50109"/>
    </source>
</evidence>
<dbReference type="Gene3D" id="3.40.50.2300">
    <property type="match status" value="1"/>
</dbReference>
<evidence type="ECO:0000256" key="3">
    <source>
        <dbReference type="ARBA" id="ARBA00022553"/>
    </source>
</evidence>
<dbReference type="PANTHER" id="PTHR43047:SF64">
    <property type="entry name" value="HISTIDINE KINASE CONTAINING CHEY-HOMOLOGOUS RECEIVER DOMAIN AND PAS DOMAIN-RELATED"/>
    <property type="match status" value="1"/>
</dbReference>
<dbReference type="InterPro" id="IPR036097">
    <property type="entry name" value="HisK_dim/P_sf"/>
</dbReference>
<dbReference type="SUPFAM" id="SSF47384">
    <property type="entry name" value="Homodimeric domain of signal transducing histidine kinase"/>
    <property type="match status" value="1"/>
</dbReference>
<dbReference type="InterPro" id="IPR003661">
    <property type="entry name" value="HisK_dim/P_dom"/>
</dbReference>
<gene>
    <name evidence="11" type="ORF">GN138_09890</name>
</gene>
<keyword evidence="7" id="KW-0802">TPR repeat</keyword>
<feature type="domain" description="Response regulatory" evidence="10">
    <location>
        <begin position="631"/>
        <end position="746"/>
    </location>
</feature>
<comment type="caution">
    <text evidence="11">The sequence shown here is derived from an EMBL/GenBank/DDBJ whole genome shotgun (WGS) entry which is preliminary data.</text>
</comment>
<proteinExistence type="predicted"/>
<evidence type="ECO:0000313" key="11">
    <source>
        <dbReference type="EMBL" id="MUU78754.1"/>
    </source>
</evidence>
<feature type="transmembrane region" description="Helical" evidence="8">
    <location>
        <begin position="334"/>
        <end position="357"/>
    </location>
</feature>
<dbReference type="EMBL" id="WOWS01000003">
    <property type="protein sequence ID" value="MUU78754.1"/>
    <property type="molecule type" value="Genomic_DNA"/>
</dbReference>
<evidence type="ECO:0000256" key="7">
    <source>
        <dbReference type="PROSITE-ProRule" id="PRU00339"/>
    </source>
</evidence>
<keyword evidence="3 6" id="KW-0597">Phosphoprotein</keyword>
<dbReference type="SMART" id="SM00387">
    <property type="entry name" value="HATPase_c"/>
    <property type="match status" value="1"/>
</dbReference>
<dbReference type="Gene3D" id="1.25.40.10">
    <property type="entry name" value="Tetratricopeptide repeat domain"/>
    <property type="match status" value="1"/>
</dbReference>
<keyword evidence="8" id="KW-1133">Transmembrane helix</keyword>
<dbReference type="InterPro" id="IPR019734">
    <property type="entry name" value="TPR_rpt"/>
</dbReference>
<dbReference type="SUPFAM" id="SSF48452">
    <property type="entry name" value="TPR-like"/>
    <property type="match status" value="1"/>
</dbReference>
<dbReference type="PROSITE" id="PS50109">
    <property type="entry name" value="HIS_KIN"/>
    <property type="match status" value="1"/>
</dbReference>